<feature type="signal peptide" evidence="1">
    <location>
        <begin position="1"/>
        <end position="25"/>
    </location>
</feature>
<evidence type="ECO:0008006" key="4">
    <source>
        <dbReference type="Google" id="ProtNLM"/>
    </source>
</evidence>
<dbReference type="AlphaFoldDB" id="A0A916YTK9"/>
<dbReference type="PROSITE" id="PS51257">
    <property type="entry name" value="PROKAR_LIPOPROTEIN"/>
    <property type="match status" value="1"/>
</dbReference>
<comment type="caution">
    <text evidence="2">The sequence shown here is derived from an EMBL/GenBank/DDBJ whole genome shotgun (WGS) entry which is preliminary data.</text>
</comment>
<reference evidence="2" key="1">
    <citation type="journal article" date="2014" name="Int. J. Syst. Evol. Microbiol.">
        <title>Complete genome sequence of Corynebacterium casei LMG S-19264T (=DSM 44701T), isolated from a smear-ripened cheese.</title>
        <authorList>
            <consortium name="US DOE Joint Genome Institute (JGI-PGF)"/>
            <person name="Walter F."/>
            <person name="Albersmeier A."/>
            <person name="Kalinowski J."/>
            <person name="Ruckert C."/>
        </authorList>
    </citation>
    <scope>NUCLEOTIDE SEQUENCE</scope>
    <source>
        <strain evidence="2">CGMCC 1.15360</strain>
    </source>
</reference>
<organism evidence="2 3">
    <name type="scientific">Croceicoccus mobilis</name>
    <dbReference type="NCBI Taxonomy" id="1703339"/>
    <lineage>
        <taxon>Bacteria</taxon>
        <taxon>Pseudomonadati</taxon>
        <taxon>Pseudomonadota</taxon>
        <taxon>Alphaproteobacteria</taxon>
        <taxon>Sphingomonadales</taxon>
        <taxon>Erythrobacteraceae</taxon>
        <taxon>Croceicoccus</taxon>
    </lineage>
</organism>
<dbReference type="Pfam" id="PF13801">
    <property type="entry name" value="Metal_resist"/>
    <property type="match status" value="1"/>
</dbReference>
<accession>A0A916YTK9</accession>
<sequence length="146" mass="16149">MKFGPLQLLMALVLAIAAGCLGAFAASEWREPAKAQTLHAYVQEEFDLDAEQQARLDALHADFAVERKQMELALRAANSRLAAAMDEEKEYGPKVAMAIDEVHASMGDLQKATVRHVFAMRALLHADQQRLFDRRVAASLTSEPDE</sequence>
<evidence type="ECO:0000256" key="1">
    <source>
        <dbReference type="SAM" id="SignalP"/>
    </source>
</evidence>
<evidence type="ECO:0000313" key="2">
    <source>
        <dbReference type="EMBL" id="GGD60882.1"/>
    </source>
</evidence>
<keyword evidence="1" id="KW-0732">Signal</keyword>
<keyword evidence="3" id="KW-1185">Reference proteome</keyword>
<name>A0A916YTK9_9SPHN</name>
<reference evidence="2" key="2">
    <citation type="submission" date="2020-09" db="EMBL/GenBank/DDBJ databases">
        <authorList>
            <person name="Sun Q."/>
            <person name="Zhou Y."/>
        </authorList>
    </citation>
    <scope>NUCLEOTIDE SEQUENCE</scope>
    <source>
        <strain evidence="2">CGMCC 1.15360</strain>
    </source>
</reference>
<proteinExistence type="predicted"/>
<dbReference type="Proteomes" id="UP000612349">
    <property type="component" value="Unassembled WGS sequence"/>
</dbReference>
<dbReference type="RefSeq" id="WP_229665241.1">
    <property type="nucleotide sequence ID" value="NZ_BMIP01000001.1"/>
</dbReference>
<protein>
    <recommendedName>
        <fullName evidence="4">Heavy metal resistance protein</fullName>
    </recommendedName>
</protein>
<feature type="chain" id="PRO_5037410824" description="Heavy metal resistance protein" evidence="1">
    <location>
        <begin position="26"/>
        <end position="146"/>
    </location>
</feature>
<dbReference type="InterPro" id="IPR025961">
    <property type="entry name" value="Metal_resist"/>
</dbReference>
<gene>
    <name evidence="2" type="ORF">GCM10010990_07970</name>
</gene>
<dbReference type="EMBL" id="BMIP01000001">
    <property type="protein sequence ID" value="GGD60882.1"/>
    <property type="molecule type" value="Genomic_DNA"/>
</dbReference>
<evidence type="ECO:0000313" key="3">
    <source>
        <dbReference type="Proteomes" id="UP000612349"/>
    </source>
</evidence>
<dbReference type="Gene3D" id="1.20.120.1490">
    <property type="match status" value="1"/>
</dbReference>